<comment type="caution">
    <text evidence="1">The sequence shown here is derived from an EMBL/GenBank/DDBJ whole genome shotgun (WGS) entry which is preliminary data.</text>
</comment>
<evidence type="ECO:0000313" key="1">
    <source>
        <dbReference type="EMBL" id="MBA4504547.1"/>
    </source>
</evidence>
<feature type="non-terminal residue" evidence="1">
    <location>
        <position position="1"/>
    </location>
</feature>
<dbReference type="GO" id="GO:0004519">
    <property type="term" value="F:endonuclease activity"/>
    <property type="evidence" value="ECO:0007669"/>
    <property type="project" value="UniProtKB-KW"/>
</dbReference>
<feature type="non-terminal residue" evidence="1">
    <location>
        <position position="150"/>
    </location>
</feature>
<gene>
    <name evidence="1" type="ORF">H0H28_04235</name>
</gene>
<proteinExistence type="predicted"/>
<keyword evidence="2" id="KW-1185">Reference proteome</keyword>
<dbReference type="EMBL" id="JACEOR010000148">
    <property type="protein sequence ID" value="MBA4504547.1"/>
    <property type="molecule type" value="Genomic_DNA"/>
</dbReference>
<accession>A0A838X1H5</accession>
<protein>
    <submittedName>
        <fullName evidence="1">HNH endonuclease</fullName>
    </submittedName>
</protein>
<dbReference type="Proteomes" id="UP000580709">
    <property type="component" value="Unassembled WGS sequence"/>
</dbReference>
<keyword evidence="1" id="KW-0540">Nuclease</keyword>
<reference evidence="1 2" key="1">
    <citation type="submission" date="2020-07" db="EMBL/GenBank/DDBJ databases">
        <authorList>
            <person name="Khare M."/>
        </authorList>
    </citation>
    <scope>NUCLEOTIDE SEQUENCE [LARGE SCALE GENOMIC DNA]</scope>
    <source>
        <strain evidence="1 2">P8776</strain>
    </source>
</reference>
<name>A0A838X1H5_9CORY</name>
<evidence type="ECO:0000313" key="2">
    <source>
        <dbReference type="Proteomes" id="UP000580709"/>
    </source>
</evidence>
<organism evidence="1 2">
    <name type="scientific">Corynebacterium sanguinis</name>
    <dbReference type="NCBI Taxonomy" id="2594913"/>
    <lineage>
        <taxon>Bacteria</taxon>
        <taxon>Bacillati</taxon>
        <taxon>Actinomycetota</taxon>
        <taxon>Actinomycetes</taxon>
        <taxon>Mycobacteriales</taxon>
        <taxon>Corynebacteriaceae</taxon>
        <taxon>Corynebacterium</taxon>
    </lineage>
</organism>
<dbReference type="AlphaFoldDB" id="A0A838X1H5"/>
<keyword evidence="1" id="KW-0378">Hydrolase</keyword>
<sequence length="150" mass="17070">KRDIEYEIFSTWAETAHVVDDFEVEITHIQHAIGESKAAVEKAIFAYRRLIDLPGLRQIQHTTRLLDIKRLASIDTAIAELGPGVDTEVYAHIDAYLVEVFTATKPNQPLLTPKAIVHRLRRLIAQLDNTVGYDAAKRKRRTRPQDAFVI</sequence>
<keyword evidence="1" id="KW-0255">Endonuclease</keyword>